<dbReference type="Proteomes" id="UP000075901">
    <property type="component" value="Unassembled WGS sequence"/>
</dbReference>
<dbReference type="AlphaFoldDB" id="A0A182TBZ3"/>
<evidence type="ECO:0000313" key="3">
    <source>
        <dbReference type="Proteomes" id="UP000075901"/>
    </source>
</evidence>
<organism evidence="2 3">
    <name type="scientific">Anopheles maculatus</name>
    <dbReference type="NCBI Taxonomy" id="74869"/>
    <lineage>
        <taxon>Eukaryota</taxon>
        <taxon>Metazoa</taxon>
        <taxon>Ecdysozoa</taxon>
        <taxon>Arthropoda</taxon>
        <taxon>Hexapoda</taxon>
        <taxon>Insecta</taxon>
        <taxon>Pterygota</taxon>
        <taxon>Neoptera</taxon>
        <taxon>Endopterygota</taxon>
        <taxon>Diptera</taxon>
        <taxon>Nematocera</taxon>
        <taxon>Culicoidea</taxon>
        <taxon>Culicidae</taxon>
        <taxon>Anophelinae</taxon>
        <taxon>Anopheles</taxon>
        <taxon>Anopheles maculatus group</taxon>
    </lineage>
</organism>
<feature type="compositionally biased region" description="Low complexity" evidence="1">
    <location>
        <begin position="53"/>
        <end position="69"/>
    </location>
</feature>
<dbReference type="VEuPathDB" id="VectorBase:AMAM023791"/>
<evidence type="ECO:0000256" key="1">
    <source>
        <dbReference type="SAM" id="MobiDB-lite"/>
    </source>
</evidence>
<reference evidence="2" key="2">
    <citation type="submission" date="2020-05" db="UniProtKB">
        <authorList>
            <consortium name="EnsemblMetazoa"/>
        </authorList>
    </citation>
    <scope>IDENTIFICATION</scope>
    <source>
        <strain evidence="2">maculatus3</strain>
    </source>
</reference>
<keyword evidence="3" id="KW-1185">Reference proteome</keyword>
<proteinExistence type="predicted"/>
<sequence>MWTRFGCRLVADLDLDDSPSSKSDASSDHEEDGPLSTSDGTVESVLKGTPSKTQQIIQTISTISSSSSTGEDDEIGDGLRTVTLGPRKSSLVADAEEDLIVVSGGSGPESLLQLHLTSHGHTVTSGDSKSTAIGTHVGASHLHQPNLGHGPVGCGGIAGPVAGDVTSTN</sequence>
<dbReference type="EnsemblMetazoa" id="AMAM023791-RA">
    <property type="protein sequence ID" value="AMAM023791-PA"/>
    <property type="gene ID" value="AMAM023791"/>
</dbReference>
<feature type="region of interest" description="Disordered" evidence="1">
    <location>
        <begin position="13"/>
        <end position="81"/>
    </location>
</feature>
<protein>
    <submittedName>
        <fullName evidence="2">Uncharacterized protein</fullName>
    </submittedName>
</protein>
<reference evidence="3" key="1">
    <citation type="submission" date="2013-09" db="EMBL/GenBank/DDBJ databases">
        <title>The Genome Sequence of Anopheles maculatus species B.</title>
        <authorList>
            <consortium name="The Broad Institute Genomics Platform"/>
            <person name="Neafsey D.E."/>
            <person name="Besansky N."/>
            <person name="Howell P."/>
            <person name="Walton C."/>
            <person name="Young S.K."/>
            <person name="Zeng Q."/>
            <person name="Gargeya S."/>
            <person name="Fitzgerald M."/>
            <person name="Haas B."/>
            <person name="Abouelleil A."/>
            <person name="Allen A.W."/>
            <person name="Alvarado L."/>
            <person name="Arachchi H.M."/>
            <person name="Berlin A.M."/>
            <person name="Chapman S.B."/>
            <person name="Gainer-Dewar J."/>
            <person name="Goldberg J."/>
            <person name="Griggs A."/>
            <person name="Gujja S."/>
            <person name="Hansen M."/>
            <person name="Howarth C."/>
            <person name="Imamovic A."/>
            <person name="Ireland A."/>
            <person name="Larimer J."/>
            <person name="McCowan C."/>
            <person name="Murphy C."/>
            <person name="Pearson M."/>
            <person name="Poon T.W."/>
            <person name="Priest M."/>
            <person name="Roberts A."/>
            <person name="Saif S."/>
            <person name="Shea T."/>
            <person name="Sisk P."/>
            <person name="Sykes S."/>
            <person name="Wortman J."/>
            <person name="Nusbaum C."/>
            <person name="Birren B."/>
        </authorList>
    </citation>
    <scope>NUCLEOTIDE SEQUENCE [LARGE SCALE GENOMIC DNA]</scope>
    <source>
        <strain evidence="3">maculatus3</strain>
    </source>
</reference>
<accession>A0A182TBZ3</accession>
<name>A0A182TBZ3_9DIPT</name>
<evidence type="ECO:0000313" key="2">
    <source>
        <dbReference type="EnsemblMetazoa" id="AMAM023791-PA"/>
    </source>
</evidence>